<dbReference type="EMBL" id="AASE01000015">
    <property type="protein sequence ID" value="EAT58645.1"/>
    <property type="molecule type" value="Genomic_DNA"/>
</dbReference>
<protein>
    <submittedName>
        <fullName evidence="1">Uncharacterized protein</fullName>
    </submittedName>
</protein>
<organism evidence="1 2">
    <name type="scientific">Chlorobium ferrooxidans DSM 13031</name>
    <dbReference type="NCBI Taxonomy" id="377431"/>
    <lineage>
        <taxon>Bacteria</taxon>
        <taxon>Pseudomonadati</taxon>
        <taxon>Chlorobiota</taxon>
        <taxon>Chlorobiia</taxon>
        <taxon>Chlorobiales</taxon>
        <taxon>Chlorobiaceae</taxon>
        <taxon>Chlorobium/Pelodictyon group</taxon>
        <taxon>Chlorobium</taxon>
    </lineage>
</organism>
<reference evidence="1 2" key="2">
    <citation type="submission" date="2006-07" db="EMBL/GenBank/DDBJ databases">
        <title>Sequencing of the draft genome and assembly of Chlorobium ferroxidans DSM 13031.</title>
        <authorList>
            <consortium name="US DOE Joint Genome Institute (JGI-PGF)"/>
            <person name="Copeland A."/>
            <person name="Lucas S."/>
            <person name="Lapidus A."/>
            <person name="Barry K."/>
            <person name="Glavina del Rio T."/>
            <person name="Dalin E."/>
            <person name="Tice H."/>
            <person name="Bruce D."/>
            <person name="Pitluck S."/>
            <person name="Richardson P."/>
        </authorList>
    </citation>
    <scope>NUCLEOTIDE SEQUENCE [LARGE SCALE GENOMIC DNA]</scope>
    <source>
        <strain evidence="1 2">DSM 13031</strain>
    </source>
</reference>
<dbReference type="Proteomes" id="UP000004162">
    <property type="component" value="Unassembled WGS sequence"/>
</dbReference>
<dbReference type="OrthoDB" id="5432251at2"/>
<reference evidence="1 2" key="1">
    <citation type="submission" date="2006-07" db="EMBL/GenBank/DDBJ databases">
        <title>Annotation of the draft genome assembly of Chlorobium ferroxidans DSM 13031.</title>
        <authorList>
            <consortium name="US DOE Joint Genome Institute (JGI-ORNL)"/>
            <person name="Larimer F."/>
            <person name="Land M."/>
            <person name="Hauser L."/>
        </authorList>
    </citation>
    <scope>NUCLEOTIDE SEQUENCE [LARGE SCALE GENOMIC DNA]</scope>
    <source>
        <strain evidence="1 2">DSM 13031</strain>
    </source>
</reference>
<gene>
    <name evidence="1" type="ORF">CferDRAFT_0619</name>
</gene>
<keyword evidence="2" id="KW-1185">Reference proteome</keyword>
<proteinExistence type="predicted"/>
<evidence type="ECO:0000313" key="2">
    <source>
        <dbReference type="Proteomes" id="UP000004162"/>
    </source>
</evidence>
<evidence type="ECO:0000313" key="1">
    <source>
        <dbReference type="EMBL" id="EAT58645.1"/>
    </source>
</evidence>
<comment type="caution">
    <text evidence="1">The sequence shown here is derived from an EMBL/GenBank/DDBJ whole genome shotgun (WGS) entry which is preliminary data.</text>
</comment>
<dbReference type="AlphaFoldDB" id="Q0YQT0"/>
<accession>Q0YQT0</accession>
<name>Q0YQT0_9CHLB</name>
<sequence>MIDIIDALSGAPAWRGSSWGVIRDRQDSELMQQDIDRMVSPILEKFSPLKKKR</sequence>